<organism evidence="1 2">
    <name type="scientific">Fusibacter ferrireducens</name>
    <dbReference type="NCBI Taxonomy" id="2785058"/>
    <lineage>
        <taxon>Bacteria</taxon>
        <taxon>Bacillati</taxon>
        <taxon>Bacillota</taxon>
        <taxon>Clostridia</taxon>
        <taxon>Eubacteriales</taxon>
        <taxon>Eubacteriales Family XII. Incertae Sedis</taxon>
        <taxon>Fusibacter</taxon>
    </lineage>
</organism>
<accession>A0ABR9ZXA9</accession>
<dbReference type="RefSeq" id="WP_194703335.1">
    <property type="nucleotide sequence ID" value="NZ_JADKNH010000012.1"/>
</dbReference>
<comment type="caution">
    <text evidence="1">The sequence shown here is derived from an EMBL/GenBank/DDBJ whole genome shotgun (WGS) entry which is preliminary data.</text>
</comment>
<evidence type="ECO:0000313" key="1">
    <source>
        <dbReference type="EMBL" id="MBF4695099.1"/>
    </source>
</evidence>
<name>A0ABR9ZXA9_9FIRM</name>
<reference evidence="1 2" key="1">
    <citation type="submission" date="2020-11" db="EMBL/GenBank/DDBJ databases">
        <title>Fusibacter basophilias sp. nov.</title>
        <authorList>
            <person name="Qiu D."/>
        </authorList>
    </citation>
    <scope>NUCLEOTIDE SEQUENCE [LARGE SCALE GENOMIC DNA]</scope>
    <source>
        <strain evidence="1 2">Q10-2</strain>
    </source>
</reference>
<dbReference type="Proteomes" id="UP000614200">
    <property type="component" value="Unassembled WGS sequence"/>
</dbReference>
<dbReference type="EMBL" id="JADKNH010000012">
    <property type="protein sequence ID" value="MBF4695099.1"/>
    <property type="molecule type" value="Genomic_DNA"/>
</dbReference>
<protein>
    <submittedName>
        <fullName evidence="1">Uncharacterized protein</fullName>
    </submittedName>
</protein>
<proteinExistence type="predicted"/>
<gene>
    <name evidence="1" type="ORF">ISU02_18525</name>
</gene>
<sequence>MKKQSIIHLDKISYTIRDIEKEAVNQVKEYLSDYIEPIKHEKIKKITNYINTTSPQYKSILKYKKEKLDDISPKITDSDLEIELFKISQELNYEIKKEGNELLNITKSDIKNMDEYKEQYTKFIERENDIGKSSLAQYIVHRRVILELLESGLGFSDNSKYQLEEYVHNLIFPMRSTSEEIDYEKHNMWIIDEKLSYHYYLASDMKFKQMDALNVDADDRPDLLIMDNPVVLVNQESKPYNSIVIIEFKRPMRNDYNDVDNNPISQVIKYVKKIRSGKAVDRNGRPITIGENTPFYLYIIADLTTKLVEDAELANLTRTPDNMGFFGYNAVKDINAYIEIVSYDKLVEDAKRRNKILFDKLFTPKI</sequence>
<keyword evidence="2" id="KW-1185">Reference proteome</keyword>
<evidence type="ECO:0000313" key="2">
    <source>
        <dbReference type="Proteomes" id="UP000614200"/>
    </source>
</evidence>